<proteinExistence type="predicted"/>
<dbReference type="Pfam" id="PF12973">
    <property type="entry name" value="Cupin_7"/>
    <property type="match status" value="1"/>
</dbReference>
<dbReference type="InterPro" id="IPR014710">
    <property type="entry name" value="RmlC-like_jellyroll"/>
</dbReference>
<dbReference type="Proteomes" id="UP001367030">
    <property type="component" value="Unassembled WGS sequence"/>
</dbReference>
<name>A0ABU8XGF3_9BURK</name>
<dbReference type="RefSeq" id="WP_340338204.1">
    <property type="nucleotide sequence ID" value="NZ_JBBKZS010000014.1"/>
</dbReference>
<gene>
    <name evidence="2" type="ORF">WKW79_26470</name>
</gene>
<dbReference type="InterPro" id="IPR011051">
    <property type="entry name" value="RmlC_Cupin_sf"/>
</dbReference>
<dbReference type="Gene3D" id="2.60.120.10">
    <property type="entry name" value="Jelly Rolls"/>
    <property type="match status" value="1"/>
</dbReference>
<evidence type="ECO:0000259" key="1">
    <source>
        <dbReference type="Pfam" id="PF12973"/>
    </source>
</evidence>
<evidence type="ECO:0000313" key="2">
    <source>
        <dbReference type="EMBL" id="MEJ8858140.1"/>
    </source>
</evidence>
<organism evidence="2 3">
    <name type="scientific">Variovorax robiniae</name>
    <dbReference type="NCBI Taxonomy" id="1836199"/>
    <lineage>
        <taxon>Bacteria</taxon>
        <taxon>Pseudomonadati</taxon>
        <taxon>Pseudomonadota</taxon>
        <taxon>Betaproteobacteria</taxon>
        <taxon>Burkholderiales</taxon>
        <taxon>Comamonadaceae</taxon>
        <taxon>Variovorax</taxon>
    </lineage>
</organism>
<sequence length="171" mass="18962">MTSPTSITQQDELLTVNIRDMTFVPGAAPGSEVIPLFLDRENGIWVLYGKFAPGTRLPTHFHTGTVHFFTTKGEWAYLEYPHNPQTEGSYLYEPAGSIHTFSVPEDATGPAEGFMVVHGANVNFDGERFLDIRDAGAIEDGILHYLRDRDLPVPAYISPKSSSFRDRASTD</sequence>
<protein>
    <submittedName>
        <fullName evidence="2">2,4'-dihydroxyacetophenone dioxygenase family protein</fullName>
    </submittedName>
</protein>
<dbReference type="InterPro" id="IPR025979">
    <property type="entry name" value="ChrR-like_cupin_dom"/>
</dbReference>
<keyword evidence="3" id="KW-1185">Reference proteome</keyword>
<dbReference type="EMBL" id="JBBKZS010000014">
    <property type="protein sequence ID" value="MEJ8858140.1"/>
    <property type="molecule type" value="Genomic_DNA"/>
</dbReference>
<feature type="domain" description="ChrR-like cupin" evidence="1">
    <location>
        <begin position="14"/>
        <end position="105"/>
    </location>
</feature>
<keyword evidence="2" id="KW-0223">Dioxygenase</keyword>
<evidence type="ECO:0000313" key="3">
    <source>
        <dbReference type="Proteomes" id="UP001367030"/>
    </source>
</evidence>
<comment type="caution">
    <text evidence="2">The sequence shown here is derived from an EMBL/GenBank/DDBJ whole genome shotgun (WGS) entry which is preliminary data.</text>
</comment>
<reference evidence="2 3" key="1">
    <citation type="submission" date="2024-03" db="EMBL/GenBank/DDBJ databases">
        <title>Novel species of the genus Variovorax.</title>
        <authorList>
            <person name="Liu Q."/>
            <person name="Xin Y.-H."/>
        </authorList>
    </citation>
    <scope>NUCLEOTIDE SEQUENCE [LARGE SCALE GENOMIC DNA]</scope>
    <source>
        <strain evidence="2 3">KACC 18901</strain>
    </source>
</reference>
<accession>A0ABU8XGF3</accession>
<dbReference type="GO" id="GO:0051213">
    <property type="term" value="F:dioxygenase activity"/>
    <property type="evidence" value="ECO:0007669"/>
    <property type="project" value="UniProtKB-KW"/>
</dbReference>
<keyword evidence="2" id="KW-0560">Oxidoreductase</keyword>
<dbReference type="SUPFAM" id="SSF51182">
    <property type="entry name" value="RmlC-like cupins"/>
    <property type="match status" value="1"/>
</dbReference>
<dbReference type="CDD" id="cd20302">
    <property type="entry name" value="cupin_DAD"/>
    <property type="match status" value="1"/>
</dbReference>